<dbReference type="Gene3D" id="3.40.30.10">
    <property type="entry name" value="Glutaredoxin"/>
    <property type="match status" value="1"/>
</dbReference>
<accession>A0A401GBW1</accession>
<sequence length="1052" mass="115444">MAAPREHPVYPTQCPPAFDHAYSEGALPPRVPGFYLPAPPIPQPYAGAPARSPPAQRHQRTIPPSLIPGNQRHAPRPGAPTSNVHYNGQSIQQFAFPEPQVAPRLRHSVSTPHYRPERPPHTLYRSPSPQPVLPPKPSTYSHIPPRPTNSLSRIRSDESPKPVLPPKDFPSPEEADEDGALRRVLELSARESEIQRQRTLQQEEEDLAQAMQESLMLEQSHLSLPPLHTVNGIPPALPLVASPIDCPRTPSSELATAAHGLQSETVARPLIPPPLDLRDVTDHSLSVHDNSIAPGTASQFIDDDELARRLAEEDSFPDDESTGSHSNEGPSALPTFSPQSLPAPSSSSLLRSTSRTTLESDQMLVGSITRSTSANAVLRSQSTRSAVAKRDEDHNHPDISLSAAHADDNLSFNGNESRTDSDQASRAQTPPNDQYVDTDLLRGVQIGRGIPTITPSLEPMEGPMPSTISLPYGSQSPLYIRAPSWRGLLKLMASLSRTRLEPPVEAIAQAETDLKLRIVILFVKVHSTSHNWLTVLFMTIDHPVPATAQWKYRSGDTTTLPYSYTLSPPLAVLRDGADAVMSKFYTIPSTYTPYPQLPITFPSLASYLASALDDSRNAASHESSTGLRRLAKMIDAFYPLDSPKAEVIGRFGLLYLTLYPCWTSSNLLFRSISNRKHRASVYNVHFEFDVLRDGADVGCQIDVRPRFHHLRKLKALMLGQTPEPASDDLRAAAIPVSQAECRGCADPCDEGHDEYPRFDVDMETQMLGSVKPYSRQLVISTGKSDWPKEVTEVHGTLAAYLLETRDAAPKQHRSHHNAAKSVPGVYDSATTSKVTILNGSHYTLCDDASRETVLVFPDYKVVTEVPRSLDGATAFWKSGAAPGFEGEDSHLKTWVLPYACVILLCSHKKRDNRCALAAPVLELTLMDALEREGWQVHTQLEDPWLSGPPLEEFKGTAEEKDAEVLRQLKLAAAGNGEKRVLILRNSHVGGHKFAGNVIINTPHGVSVWYGRVTAHEINAIVKETIIGGKILPPLLRGGLNLARPGHTSLNDW</sequence>
<reference evidence="2 3" key="1">
    <citation type="journal article" date="2018" name="Sci. Rep.">
        <title>Genome sequence of the cauliflower mushroom Sparassis crispa (Hanabiratake) and its association with beneficial usage.</title>
        <authorList>
            <person name="Kiyama R."/>
            <person name="Furutani Y."/>
            <person name="Kawaguchi K."/>
            <person name="Nakanishi T."/>
        </authorList>
    </citation>
    <scope>NUCLEOTIDE SEQUENCE [LARGE SCALE GENOMIC DNA]</scope>
</reference>
<dbReference type="InterPro" id="IPR036249">
    <property type="entry name" value="Thioredoxin-like_sf"/>
</dbReference>
<keyword evidence="3" id="KW-1185">Reference proteome</keyword>
<feature type="region of interest" description="Disordered" evidence="1">
    <location>
        <begin position="42"/>
        <end position="180"/>
    </location>
</feature>
<feature type="compositionally biased region" description="Polar residues" evidence="1">
    <location>
        <begin position="368"/>
        <end position="385"/>
    </location>
</feature>
<dbReference type="OrthoDB" id="10253744at2759"/>
<dbReference type="RefSeq" id="XP_027610550.1">
    <property type="nucleotide sequence ID" value="XM_027754749.1"/>
</dbReference>
<dbReference type="STRING" id="139825.A0A401GBW1"/>
<gene>
    <name evidence="2" type="ORF">SCP_0208370</name>
</gene>
<dbReference type="GeneID" id="38776554"/>
<dbReference type="InParanoid" id="A0A401GBW1"/>
<dbReference type="PROSITE" id="PS50330">
    <property type="entry name" value="UIM"/>
    <property type="match status" value="1"/>
</dbReference>
<dbReference type="Proteomes" id="UP000287166">
    <property type="component" value="Unassembled WGS sequence"/>
</dbReference>
<feature type="compositionally biased region" description="Polar residues" evidence="1">
    <location>
        <begin position="80"/>
        <end position="93"/>
    </location>
</feature>
<protein>
    <submittedName>
        <fullName evidence="2">Uncharacterized protein</fullName>
    </submittedName>
</protein>
<evidence type="ECO:0000313" key="2">
    <source>
        <dbReference type="EMBL" id="GBE79637.1"/>
    </source>
</evidence>
<dbReference type="InterPro" id="IPR003903">
    <property type="entry name" value="UIM_dom"/>
</dbReference>
<dbReference type="PANTHER" id="PTHR31902">
    <property type="entry name" value="ACTIN PATCHES DISTAL PROTEIN 1"/>
    <property type="match status" value="1"/>
</dbReference>
<evidence type="ECO:0000313" key="3">
    <source>
        <dbReference type="Proteomes" id="UP000287166"/>
    </source>
</evidence>
<dbReference type="PANTHER" id="PTHR31902:SF14">
    <property type="entry name" value="ACTIN PATCHES DISTAL PROTEIN 1"/>
    <property type="match status" value="1"/>
</dbReference>
<feature type="region of interest" description="Disordered" evidence="1">
    <location>
        <begin position="313"/>
        <end position="436"/>
    </location>
</feature>
<dbReference type="AlphaFoldDB" id="A0A401GBW1"/>
<dbReference type="CDD" id="cd03062">
    <property type="entry name" value="TRX_Fd_Sucrase"/>
    <property type="match status" value="1"/>
</dbReference>
<name>A0A401GBW1_9APHY</name>
<comment type="caution">
    <text evidence="2">The sequence shown here is derived from an EMBL/GenBank/DDBJ whole genome shotgun (WGS) entry which is preliminary data.</text>
</comment>
<evidence type="ECO:0000256" key="1">
    <source>
        <dbReference type="SAM" id="MobiDB-lite"/>
    </source>
</evidence>
<dbReference type="EMBL" id="BFAD01000002">
    <property type="protein sequence ID" value="GBE79637.1"/>
    <property type="molecule type" value="Genomic_DNA"/>
</dbReference>
<dbReference type="SUPFAM" id="SSF52833">
    <property type="entry name" value="Thioredoxin-like"/>
    <property type="match status" value="1"/>
</dbReference>
<dbReference type="Pfam" id="PF06999">
    <property type="entry name" value="Suc_Fer-like"/>
    <property type="match status" value="1"/>
</dbReference>
<feature type="compositionally biased region" description="Low complexity" evidence="1">
    <location>
        <begin position="337"/>
        <end position="360"/>
    </location>
</feature>
<feature type="compositionally biased region" description="Basic and acidic residues" evidence="1">
    <location>
        <begin position="388"/>
        <end position="397"/>
    </location>
</feature>
<proteinExistence type="predicted"/>
<organism evidence="2 3">
    <name type="scientific">Sparassis crispa</name>
    <dbReference type="NCBI Taxonomy" id="139825"/>
    <lineage>
        <taxon>Eukaryota</taxon>
        <taxon>Fungi</taxon>
        <taxon>Dikarya</taxon>
        <taxon>Basidiomycota</taxon>
        <taxon>Agaricomycotina</taxon>
        <taxon>Agaricomycetes</taxon>
        <taxon>Polyporales</taxon>
        <taxon>Sparassidaceae</taxon>
        <taxon>Sparassis</taxon>
    </lineage>
</organism>
<dbReference type="InterPro" id="IPR009737">
    <property type="entry name" value="Aim32/Apd1-like"/>
</dbReference>
<feature type="compositionally biased region" description="Pro residues" evidence="1">
    <location>
        <begin position="128"/>
        <end position="137"/>
    </location>
</feature>